<keyword evidence="1" id="KW-0472">Membrane</keyword>
<dbReference type="RefSeq" id="WP_131518204.1">
    <property type="nucleotide sequence ID" value="NZ_SJKD01000010.1"/>
</dbReference>
<feature type="transmembrane region" description="Helical" evidence="1">
    <location>
        <begin position="100"/>
        <end position="121"/>
    </location>
</feature>
<proteinExistence type="predicted"/>
<dbReference type="AlphaFoldDB" id="A0A4R0JFC4"/>
<dbReference type="InterPro" id="IPR046291">
    <property type="entry name" value="DUF6328"/>
</dbReference>
<comment type="caution">
    <text evidence="2">The sequence shown here is derived from an EMBL/GenBank/DDBJ whole genome shotgun (WGS) entry which is preliminary data.</text>
</comment>
<evidence type="ECO:0000256" key="1">
    <source>
        <dbReference type="SAM" id="Phobius"/>
    </source>
</evidence>
<evidence type="ECO:0000313" key="3">
    <source>
        <dbReference type="Proteomes" id="UP000293342"/>
    </source>
</evidence>
<feature type="transmembrane region" description="Helical" evidence="1">
    <location>
        <begin position="58"/>
        <end position="79"/>
    </location>
</feature>
<accession>A0A4R0JFC4</accession>
<dbReference type="Pfam" id="PF19853">
    <property type="entry name" value="DUF6328"/>
    <property type="match status" value="1"/>
</dbReference>
<keyword evidence="3" id="KW-1185">Reference proteome</keyword>
<keyword evidence="1" id="KW-0812">Transmembrane</keyword>
<dbReference type="OrthoDB" id="3625784at2"/>
<reference evidence="2 3" key="1">
    <citation type="submission" date="2019-02" db="EMBL/GenBank/DDBJ databases">
        <title>Kribbella capetownensis sp. nov. and Kribbella speibonae sp. nov., isolated from soil.</title>
        <authorList>
            <person name="Curtis S.M."/>
            <person name="Norton I."/>
            <person name="Everest G.J."/>
            <person name="Meyers P.R."/>
        </authorList>
    </citation>
    <scope>NUCLEOTIDE SEQUENCE [LARGE SCALE GENOMIC DNA]</scope>
    <source>
        <strain evidence="2 3">YM53</strain>
    </source>
</reference>
<feature type="transmembrane region" description="Helical" evidence="1">
    <location>
        <begin position="127"/>
        <end position="148"/>
    </location>
</feature>
<protein>
    <recommendedName>
        <fullName evidence="4">Sodium:proton antiporter</fullName>
    </recommendedName>
</protein>
<dbReference type="Proteomes" id="UP000293342">
    <property type="component" value="Unassembled WGS sequence"/>
</dbReference>
<gene>
    <name evidence="2" type="ORF">E0H75_36180</name>
</gene>
<sequence>MTQHYRREDESSGRRLDRHWNELLQELRLAQTGTQILFAFLLSIAFQNRFQDADNFTHFVYACTLIASALAVALFLAPISLHRIVYRQGLRDRLVTIADYFLRAGLVFLVAAVCGGLLLALDVVASRPVAVGVVIAVLAWFVTFWFVIPAYVRQTREPDGV</sequence>
<dbReference type="EMBL" id="SJKD01000010">
    <property type="protein sequence ID" value="TCC44284.1"/>
    <property type="molecule type" value="Genomic_DNA"/>
</dbReference>
<evidence type="ECO:0008006" key="4">
    <source>
        <dbReference type="Google" id="ProtNLM"/>
    </source>
</evidence>
<organism evidence="2 3">
    <name type="scientific">Kribbella capetownensis</name>
    <dbReference type="NCBI Taxonomy" id="1572659"/>
    <lineage>
        <taxon>Bacteria</taxon>
        <taxon>Bacillati</taxon>
        <taxon>Actinomycetota</taxon>
        <taxon>Actinomycetes</taxon>
        <taxon>Propionibacteriales</taxon>
        <taxon>Kribbellaceae</taxon>
        <taxon>Kribbella</taxon>
    </lineage>
</organism>
<name>A0A4R0JFC4_9ACTN</name>
<keyword evidence="1" id="KW-1133">Transmembrane helix</keyword>
<evidence type="ECO:0000313" key="2">
    <source>
        <dbReference type="EMBL" id="TCC44284.1"/>
    </source>
</evidence>